<dbReference type="NCBIfam" id="TIGR01130">
    <property type="entry name" value="ER_PDI_fam"/>
    <property type="match status" value="1"/>
</dbReference>
<accession>A0A077ZSF8</accession>
<keyword evidence="16" id="KW-1185">Reference proteome</keyword>
<gene>
    <name evidence="15" type="primary">Contig4677.g4996</name>
    <name evidence="15" type="ORF">STYLEM_1445</name>
</gene>
<sequence length="486" mass="54262">MKKICLVLALALAFAAVQPAEVEEGVIVLTDSNFDEELAKYDFLLVEFYAPWCGHCKQLAPEYAKAAQRLAQNNPPYHLAKVDATEQKKLAERFGIKGFPTLFFFNKGVQSEFTGGRSENDIVNWILKRVGPPSTEVTCDELKERVASTKLGLAYFGELSGRSYSEVFLGVAQNPAVSEKFTFFHTSDKDCAATHGASSTPALVLLRQFDTPTVAYSGNWETTPVVDFMLTNSVPTLIEFSEDYIEPIFGQRRAALFLFRSNSDSESAFAQAFKEASEKLKGQILFVVSGVTDGIQQRLGEFIGVDEKSLPTLRLLDPADNMKKFTYSESIDGLTVEGIQKFVDEFKNKNLQPFLKSEEVPPETGDALKIIVGKNYNKVVIDNDNDVLVKFYAPWCGHCKKLAPIWEELANEFKDVPHLTIGKFDSTANEVDGLEIRGYPTLKFYPKGNKSSPVDYDGGRELEDFKKWLREHSSAVKSHVEGKTEL</sequence>
<dbReference type="InterPro" id="IPR005792">
    <property type="entry name" value="Prot_disulphide_isomerase"/>
</dbReference>
<dbReference type="Gene3D" id="3.40.30.10">
    <property type="entry name" value="Glutaredoxin"/>
    <property type="match status" value="4"/>
</dbReference>
<dbReference type="OMA" id="REDYVWS"/>
<dbReference type="GO" id="GO:0034976">
    <property type="term" value="P:response to endoplasmic reticulum stress"/>
    <property type="evidence" value="ECO:0007669"/>
    <property type="project" value="TreeGrafter"/>
</dbReference>
<evidence type="ECO:0000313" key="16">
    <source>
        <dbReference type="Proteomes" id="UP000039865"/>
    </source>
</evidence>
<dbReference type="SUPFAM" id="SSF52833">
    <property type="entry name" value="Thioredoxin-like"/>
    <property type="match status" value="4"/>
</dbReference>
<dbReference type="InterPro" id="IPR005788">
    <property type="entry name" value="PDI_thioredoxin-like_dom"/>
</dbReference>
<evidence type="ECO:0000256" key="5">
    <source>
        <dbReference type="ARBA" id="ARBA00022729"/>
    </source>
</evidence>
<feature type="domain" description="Thioredoxin" evidence="14">
    <location>
        <begin position="316"/>
        <end position="474"/>
    </location>
</feature>
<dbReference type="Pfam" id="PF00085">
    <property type="entry name" value="Thioredoxin"/>
    <property type="match status" value="2"/>
</dbReference>
<feature type="disulfide bond" description="Redox-active" evidence="11">
    <location>
        <begin position="396"/>
        <end position="399"/>
    </location>
</feature>
<comment type="subcellular location">
    <subcellularLocation>
        <location evidence="2">Endoplasmic reticulum lumen</location>
    </subcellularLocation>
</comment>
<evidence type="ECO:0000256" key="7">
    <source>
        <dbReference type="ARBA" id="ARBA00022824"/>
    </source>
</evidence>
<keyword evidence="9 13" id="KW-0413">Isomerase</keyword>
<dbReference type="PANTHER" id="PTHR18929">
    <property type="entry name" value="PROTEIN DISULFIDE ISOMERASE"/>
    <property type="match status" value="1"/>
</dbReference>
<dbReference type="FunFam" id="3.40.30.10:FF:000027">
    <property type="entry name" value="protein disulfide-isomerase A2"/>
    <property type="match status" value="1"/>
</dbReference>
<dbReference type="CDD" id="cd02961">
    <property type="entry name" value="PDI_a_family"/>
    <property type="match status" value="1"/>
</dbReference>
<dbReference type="CDD" id="cd02995">
    <property type="entry name" value="PDI_a_PDI_a'_C"/>
    <property type="match status" value="1"/>
</dbReference>
<evidence type="ECO:0000256" key="1">
    <source>
        <dbReference type="ARBA" id="ARBA00001182"/>
    </source>
</evidence>
<reference evidence="15 16" key="1">
    <citation type="submission" date="2014-06" db="EMBL/GenBank/DDBJ databases">
        <authorList>
            <person name="Swart Estienne"/>
        </authorList>
    </citation>
    <scope>NUCLEOTIDE SEQUENCE [LARGE SCALE GENOMIC DNA]</scope>
    <source>
        <strain evidence="15 16">130c</strain>
    </source>
</reference>
<evidence type="ECO:0000256" key="11">
    <source>
        <dbReference type="PIRSR" id="PIRSR605792-51"/>
    </source>
</evidence>
<dbReference type="InterPro" id="IPR017937">
    <property type="entry name" value="Thioredoxin_CS"/>
</dbReference>
<dbReference type="GO" id="GO:0005788">
    <property type="term" value="C:endoplasmic reticulum lumen"/>
    <property type="evidence" value="ECO:0007669"/>
    <property type="project" value="UniProtKB-SubCell"/>
</dbReference>
<evidence type="ECO:0000259" key="14">
    <source>
        <dbReference type="PROSITE" id="PS51352"/>
    </source>
</evidence>
<evidence type="ECO:0000256" key="12">
    <source>
        <dbReference type="RuleBase" id="RU004208"/>
    </source>
</evidence>
<keyword evidence="7" id="KW-0256">Endoplasmic reticulum</keyword>
<evidence type="ECO:0000256" key="2">
    <source>
        <dbReference type="ARBA" id="ARBA00004319"/>
    </source>
</evidence>
<dbReference type="CDD" id="cd02982">
    <property type="entry name" value="PDI_b'_family"/>
    <property type="match status" value="1"/>
</dbReference>
<comment type="similarity">
    <text evidence="3 12">Belongs to the protein disulfide isomerase family.</text>
</comment>
<dbReference type="PROSITE" id="PS00194">
    <property type="entry name" value="THIOREDOXIN_1"/>
    <property type="match status" value="2"/>
</dbReference>
<dbReference type="PRINTS" id="PR00421">
    <property type="entry name" value="THIOREDOXIN"/>
</dbReference>
<dbReference type="InParanoid" id="A0A077ZSF8"/>
<keyword evidence="6" id="KW-0677">Repeat</keyword>
<evidence type="ECO:0000256" key="9">
    <source>
        <dbReference type="ARBA" id="ARBA00023235"/>
    </source>
</evidence>
<comment type="catalytic activity">
    <reaction evidence="1 13">
        <text>Catalyzes the rearrangement of -S-S- bonds in proteins.</text>
        <dbReference type="EC" id="5.3.4.1"/>
    </reaction>
</comment>
<keyword evidence="10 11" id="KW-0676">Redox-active center</keyword>
<dbReference type="Pfam" id="PF13848">
    <property type="entry name" value="Thioredoxin_6"/>
    <property type="match status" value="1"/>
</dbReference>
<dbReference type="NCBIfam" id="TIGR01126">
    <property type="entry name" value="pdi_dom"/>
    <property type="match status" value="2"/>
</dbReference>
<organism evidence="15 16">
    <name type="scientific">Stylonychia lemnae</name>
    <name type="common">Ciliate</name>
    <dbReference type="NCBI Taxonomy" id="5949"/>
    <lineage>
        <taxon>Eukaryota</taxon>
        <taxon>Sar</taxon>
        <taxon>Alveolata</taxon>
        <taxon>Ciliophora</taxon>
        <taxon>Intramacronucleata</taxon>
        <taxon>Spirotrichea</taxon>
        <taxon>Stichotrichia</taxon>
        <taxon>Sporadotrichida</taxon>
        <taxon>Oxytrichidae</taxon>
        <taxon>Stylonychinae</taxon>
        <taxon>Stylonychia</taxon>
    </lineage>
</organism>
<evidence type="ECO:0000256" key="8">
    <source>
        <dbReference type="ARBA" id="ARBA00023157"/>
    </source>
</evidence>
<evidence type="ECO:0000256" key="6">
    <source>
        <dbReference type="ARBA" id="ARBA00022737"/>
    </source>
</evidence>
<dbReference type="EC" id="5.3.4.1" evidence="4 13"/>
<dbReference type="GO" id="GO:0003756">
    <property type="term" value="F:protein disulfide isomerase activity"/>
    <property type="evidence" value="ECO:0007669"/>
    <property type="project" value="UniProtKB-EC"/>
</dbReference>
<dbReference type="PROSITE" id="PS51352">
    <property type="entry name" value="THIOREDOXIN_2"/>
    <property type="match status" value="2"/>
</dbReference>
<proteinExistence type="inferred from homology"/>
<dbReference type="InterPro" id="IPR013766">
    <property type="entry name" value="Thioredoxin_domain"/>
</dbReference>
<feature type="domain" description="Thioredoxin" evidence="14">
    <location>
        <begin position="5"/>
        <end position="131"/>
    </location>
</feature>
<keyword evidence="8 11" id="KW-1015">Disulfide bond</keyword>
<feature type="disulfide bond" description="Redox-active" evidence="11">
    <location>
        <begin position="53"/>
        <end position="56"/>
    </location>
</feature>
<keyword evidence="5 13" id="KW-0732">Signal</keyword>
<protein>
    <recommendedName>
        <fullName evidence="4 13">Protein disulfide-isomerase</fullName>
        <ecNumber evidence="4 13">5.3.4.1</ecNumber>
    </recommendedName>
</protein>
<feature type="signal peptide" evidence="13">
    <location>
        <begin position="1"/>
        <end position="19"/>
    </location>
</feature>
<dbReference type="InterPro" id="IPR036249">
    <property type="entry name" value="Thioredoxin-like_sf"/>
</dbReference>
<dbReference type="FunCoup" id="A0A077ZSF8">
    <property type="interactions" value="341"/>
</dbReference>
<evidence type="ECO:0000256" key="10">
    <source>
        <dbReference type="ARBA" id="ARBA00023284"/>
    </source>
</evidence>
<dbReference type="GO" id="GO:0006457">
    <property type="term" value="P:protein folding"/>
    <property type="evidence" value="ECO:0007669"/>
    <property type="project" value="TreeGrafter"/>
</dbReference>
<dbReference type="EMBL" id="CCKQ01001376">
    <property type="protein sequence ID" value="CDW72484.1"/>
    <property type="molecule type" value="Genomic_DNA"/>
</dbReference>
<feature type="chain" id="PRO_5005104890" description="Protein disulfide-isomerase" evidence="13">
    <location>
        <begin position="20"/>
        <end position="486"/>
    </location>
</feature>
<dbReference type="CDD" id="cd02981">
    <property type="entry name" value="PDI_b_family"/>
    <property type="match status" value="1"/>
</dbReference>
<evidence type="ECO:0000256" key="13">
    <source>
        <dbReference type="RuleBase" id="RU361130"/>
    </source>
</evidence>
<evidence type="ECO:0000313" key="15">
    <source>
        <dbReference type="EMBL" id="CDW72484.1"/>
    </source>
</evidence>
<evidence type="ECO:0000256" key="3">
    <source>
        <dbReference type="ARBA" id="ARBA00006347"/>
    </source>
</evidence>
<dbReference type="AlphaFoldDB" id="A0A077ZSF8"/>
<dbReference type="Proteomes" id="UP000039865">
    <property type="component" value="Unassembled WGS sequence"/>
</dbReference>
<dbReference type="OrthoDB" id="72053at2759"/>
<dbReference type="PANTHER" id="PTHR18929:SF240">
    <property type="entry name" value="PROTEIN DISULFIDE-ISOMERASE"/>
    <property type="match status" value="1"/>
</dbReference>
<dbReference type="FunFam" id="3.40.30.10:FF:000023">
    <property type="entry name" value="Protein disulfide-isomerase"/>
    <property type="match status" value="1"/>
</dbReference>
<name>A0A077ZSF8_STYLE</name>
<evidence type="ECO:0000256" key="4">
    <source>
        <dbReference type="ARBA" id="ARBA00012723"/>
    </source>
</evidence>